<dbReference type="GO" id="GO:0003899">
    <property type="term" value="F:DNA-directed RNA polymerase activity"/>
    <property type="evidence" value="ECO:0007669"/>
    <property type="project" value="UniProtKB-EC"/>
</dbReference>
<protein>
    <recommendedName>
        <fullName evidence="2">DNA-directed RNA polymerase</fullName>
        <ecNumber evidence="2">2.7.7.6</ecNumber>
    </recommendedName>
</protein>
<keyword evidence="5" id="KW-0548">Nucleotidyltransferase</keyword>
<accession>A0A8D0GCV6</accession>
<dbReference type="AlphaFoldDB" id="A0A8D0GCV6"/>
<evidence type="ECO:0000256" key="2">
    <source>
        <dbReference type="ARBA" id="ARBA00012418"/>
    </source>
</evidence>
<keyword evidence="6" id="KW-0804">Transcription</keyword>
<dbReference type="FunFam" id="3.90.1100.10:FF:000004">
    <property type="entry name" value="DNA-directed RNA polymerase subunit beta"/>
    <property type="match status" value="1"/>
</dbReference>
<organism evidence="13 14">
    <name type="scientific">Sphenodon punctatus</name>
    <name type="common">Tuatara</name>
    <name type="synonym">Hatteria punctata</name>
    <dbReference type="NCBI Taxonomy" id="8508"/>
    <lineage>
        <taxon>Eukaryota</taxon>
        <taxon>Metazoa</taxon>
        <taxon>Chordata</taxon>
        <taxon>Craniata</taxon>
        <taxon>Vertebrata</taxon>
        <taxon>Euteleostomi</taxon>
        <taxon>Lepidosauria</taxon>
        <taxon>Sphenodontia</taxon>
        <taxon>Sphenodontidae</taxon>
        <taxon>Sphenodon</taxon>
    </lineage>
</organism>
<dbReference type="OMA" id="HANNEIR"/>
<dbReference type="GO" id="GO:0006351">
    <property type="term" value="P:DNA-templated transcription"/>
    <property type="evidence" value="ECO:0007669"/>
    <property type="project" value="InterPro"/>
</dbReference>
<keyword evidence="14" id="KW-1185">Reference proteome</keyword>
<reference evidence="13" key="2">
    <citation type="submission" date="2025-09" db="UniProtKB">
        <authorList>
            <consortium name="Ensembl"/>
        </authorList>
    </citation>
    <scope>IDENTIFICATION</scope>
</reference>
<dbReference type="InterPro" id="IPR007646">
    <property type="entry name" value="RNA_pol_Rpb2_4"/>
</dbReference>
<evidence type="ECO:0000256" key="6">
    <source>
        <dbReference type="ARBA" id="ARBA00023163"/>
    </source>
</evidence>
<feature type="domain" description="RNA polymerase Rpb2" evidence="12">
    <location>
        <begin position="405"/>
        <end position="437"/>
    </location>
</feature>
<comment type="similarity">
    <text evidence="1 7">Belongs to the RNA polymerase beta chain family.</text>
</comment>
<dbReference type="Gene3D" id="3.90.1070.20">
    <property type="match status" value="1"/>
</dbReference>
<name>A0A8D0GCV6_SPHPU</name>
<evidence type="ECO:0000256" key="1">
    <source>
        <dbReference type="ARBA" id="ARBA00006835"/>
    </source>
</evidence>
<evidence type="ECO:0000256" key="3">
    <source>
        <dbReference type="ARBA" id="ARBA00022478"/>
    </source>
</evidence>
<dbReference type="Proteomes" id="UP000694392">
    <property type="component" value="Unplaced"/>
</dbReference>
<dbReference type="Pfam" id="PF04567">
    <property type="entry name" value="RNA_pol_Rpb2_5"/>
    <property type="match status" value="1"/>
</dbReference>
<feature type="domain" description="DNA-directed RNA polymerase subunit 2 hybrid-binding" evidence="8">
    <location>
        <begin position="452"/>
        <end position="479"/>
    </location>
</feature>
<dbReference type="Gene3D" id="3.90.1110.10">
    <property type="entry name" value="RNA polymerase Rpb2, domain 2"/>
    <property type="match status" value="1"/>
</dbReference>
<dbReference type="Pfam" id="PF04566">
    <property type="entry name" value="RNA_pol_Rpb2_4"/>
    <property type="match status" value="1"/>
</dbReference>
<proteinExistence type="inferred from homology"/>
<dbReference type="InterPro" id="IPR007645">
    <property type="entry name" value="RNA_pol_Rpb2_3"/>
</dbReference>
<dbReference type="GO" id="GO:0000428">
    <property type="term" value="C:DNA-directed RNA polymerase complex"/>
    <property type="evidence" value="ECO:0007669"/>
    <property type="project" value="UniProtKB-KW"/>
</dbReference>
<evidence type="ECO:0000259" key="9">
    <source>
        <dbReference type="Pfam" id="PF04561"/>
    </source>
</evidence>
<evidence type="ECO:0000313" key="13">
    <source>
        <dbReference type="Ensembl" id="ENSSPUP00000006334.1"/>
    </source>
</evidence>
<evidence type="ECO:0000256" key="4">
    <source>
        <dbReference type="ARBA" id="ARBA00022679"/>
    </source>
</evidence>
<dbReference type="Gene3D" id="2.40.270.10">
    <property type="entry name" value="DNA-directed RNA polymerase, subunit 2, domain 6"/>
    <property type="match status" value="1"/>
</dbReference>
<feature type="domain" description="RNA polymerase Rpb2" evidence="11">
    <location>
        <begin position="323"/>
        <end position="384"/>
    </location>
</feature>
<evidence type="ECO:0000259" key="8">
    <source>
        <dbReference type="Pfam" id="PF00562"/>
    </source>
</evidence>
<dbReference type="InterPro" id="IPR037033">
    <property type="entry name" value="DNA-dir_RNAP_su2_hyb_sf"/>
</dbReference>
<evidence type="ECO:0000256" key="5">
    <source>
        <dbReference type="ARBA" id="ARBA00022695"/>
    </source>
</evidence>
<evidence type="ECO:0000259" key="10">
    <source>
        <dbReference type="Pfam" id="PF04565"/>
    </source>
</evidence>
<dbReference type="GO" id="GO:0032549">
    <property type="term" value="F:ribonucleoside binding"/>
    <property type="evidence" value="ECO:0007669"/>
    <property type="project" value="InterPro"/>
</dbReference>
<keyword evidence="3" id="KW-0240">DNA-directed RNA polymerase</keyword>
<dbReference type="FunFam" id="3.90.1110.10:FF:000006">
    <property type="entry name" value="DNA-directed RNA polymerase subunit beta"/>
    <property type="match status" value="1"/>
</dbReference>
<dbReference type="Pfam" id="PF04565">
    <property type="entry name" value="RNA_pol_Rpb2_3"/>
    <property type="match status" value="1"/>
</dbReference>
<dbReference type="SUPFAM" id="SSF64484">
    <property type="entry name" value="beta and beta-prime subunits of DNA dependent RNA-polymerase"/>
    <property type="match status" value="1"/>
</dbReference>
<dbReference type="GO" id="GO:0003677">
    <property type="term" value="F:DNA binding"/>
    <property type="evidence" value="ECO:0007669"/>
    <property type="project" value="InterPro"/>
</dbReference>
<dbReference type="InterPro" id="IPR007120">
    <property type="entry name" value="DNA-dir_RNAP_su2_dom"/>
</dbReference>
<dbReference type="Ensembl" id="ENSSPUT00000006745.1">
    <property type="protein sequence ID" value="ENSSPUP00000006334.1"/>
    <property type="gene ID" value="ENSSPUG00000004872.1"/>
</dbReference>
<feature type="domain" description="RNA polymerase Rpb2" evidence="9">
    <location>
        <begin position="4"/>
        <end position="147"/>
    </location>
</feature>
<dbReference type="InterPro" id="IPR007647">
    <property type="entry name" value="RNA_pol_Rpb2_5"/>
</dbReference>
<sequence>MAVKQGRFYLRHNTLSEDIPIAIIFKAMGVESDQEIVQMIGTEEHVMAAFAPSLEECQKAQIFTQMQALKYIGNKVRRQRMWGGPKKTKMEEARELLATTILAHVIVKEFNFRAKCIYTAVMVRRVILAQGENKVDDRDYYGNKRLELAGQLLSLLFEDLFKKFNSELKKIADQVIPKQRAAQFDVVKHMRQDQITNGMVNAISTGNWSLKRFKMDRQGVTQVLSRLSYISALGMMTRISSQFEKTRKVSGPRSLQPSQWGMLCPSDTPEGEACGLVKNLALMTHITTDMEDGPIIKLASNLGVEDVNLLCGEELSYPNVFLVFLNGNILGVIRYHPKLVYTFRLMRRAGYINEFVSISTNLADRCVYISSDGGRLCRPYIIVKKQKPAVTDKHMEELAQGYRNFEDFLHESLVEYLDVNEENDCNIALYEHMINKETTHLEIEPFTLLGVCAGLIPYPHHNQSPRNTYQCAMGKQAMG</sequence>
<keyword evidence="4" id="KW-0808">Transferase</keyword>
<evidence type="ECO:0000259" key="11">
    <source>
        <dbReference type="Pfam" id="PF04566"/>
    </source>
</evidence>
<dbReference type="EC" id="2.7.7.6" evidence="2"/>
<reference evidence="13" key="1">
    <citation type="submission" date="2025-08" db="UniProtKB">
        <authorList>
            <consortium name="Ensembl"/>
        </authorList>
    </citation>
    <scope>IDENTIFICATION</scope>
</reference>
<dbReference type="InterPro" id="IPR007642">
    <property type="entry name" value="RNA_pol_Rpb2_2"/>
</dbReference>
<dbReference type="FunFam" id="3.90.1070.20:FF:000002">
    <property type="entry name" value="DNA-directed RNA polymerase subunit beta"/>
    <property type="match status" value="1"/>
</dbReference>
<evidence type="ECO:0000259" key="12">
    <source>
        <dbReference type="Pfam" id="PF04567"/>
    </source>
</evidence>
<evidence type="ECO:0000313" key="14">
    <source>
        <dbReference type="Proteomes" id="UP000694392"/>
    </source>
</evidence>
<dbReference type="InterPro" id="IPR015712">
    <property type="entry name" value="DNA-dir_RNA_pol_su2"/>
</dbReference>
<dbReference type="PANTHER" id="PTHR20856">
    <property type="entry name" value="DNA-DIRECTED RNA POLYMERASE I SUBUNIT 2"/>
    <property type="match status" value="1"/>
</dbReference>
<dbReference type="InterPro" id="IPR037034">
    <property type="entry name" value="RNA_pol_Rpb2_2_sf"/>
</dbReference>
<evidence type="ECO:0000256" key="7">
    <source>
        <dbReference type="RuleBase" id="RU000434"/>
    </source>
</evidence>
<dbReference type="Pfam" id="PF00562">
    <property type="entry name" value="RNA_pol_Rpb2_6"/>
    <property type="match status" value="1"/>
</dbReference>
<feature type="domain" description="RNA polymerase Rpb2" evidence="10">
    <location>
        <begin position="222"/>
        <end position="286"/>
    </location>
</feature>
<dbReference type="GeneTree" id="ENSGT00950000183132"/>
<dbReference type="Pfam" id="PF04561">
    <property type="entry name" value="RNA_pol_Rpb2_2"/>
    <property type="match status" value="1"/>
</dbReference>